<dbReference type="NCBIfam" id="TIGR00693">
    <property type="entry name" value="thiE"/>
    <property type="match status" value="1"/>
</dbReference>
<comment type="catalytic activity">
    <reaction evidence="6 9 10">
        <text>4-methyl-5-(2-phosphooxyethyl)-thiazole + 4-amino-2-methyl-5-(diphosphooxymethyl)pyrimidine + H(+) = thiamine phosphate + diphosphate</text>
        <dbReference type="Rhea" id="RHEA:22328"/>
        <dbReference type="ChEBI" id="CHEBI:15378"/>
        <dbReference type="ChEBI" id="CHEBI:33019"/>
        <dbReference type="ChEBI" id="CHEBI:37575"/>
        <dbReference type="ChEBI" id="CHEBI:57841"/>
        <dbReference type="ChEBI" id="CHEBI:58296"/>
        <dbReference type="EC" id="2.5.1.3"/>
    </reaction>
</comment>
<name>K4KJ55_SIMAS</name>
<proteinExistence type="inferred from homology"/>
<dbReference type="SUPFAM" id="SSF51391">
    <property type="entry name" value="Thiamin phosphate synthase"/>
    <property type="match status" value="1"/>
</dbReference>
<comment type="catalytic activity">
    <reaction evidence="7 9 10">
        <text>2-(2-carboxy-4-methylthiazol-5-yl)ethyl phosphate + 4-amino-2-methyl-5-(diphosphooxymethyl)pyrimidine + 2 H(+) = thiamine phosphate + CO2 + diphosphate</text>
        <dbReference type="Rhea" id="RHEA:47848"/>
        <dbReference type="ChEBI" id="CHEBI:15378"/>
        <dbReference type="ChEBI" id="CHEBI:16526"/>
        <dbReference type="ChEBI" id="CHEBI:33019"/>
        <dbReference type="ChEBI" id="CHEBI:37575"/>
        <dbReference type="ChEBI" id="CHEBI:57841"/>
        <dbReference type="ChEBI" id="CHEBI:62890"/>
        <dbReference type="EC" id="2.5.1.3"/>
    </reaction>
</comment>
<dbReference type="AlphaFoldDB" id="K4KJ55"/>
<comment type="cofactor">
    <cofactor evidence="9">
        <name>Mg(2+)</name>
        <dbReference type="ChEBI" id="CHEBI:18420"/>
    </cofactor>
    <text evidence="9">Binds 1 Mg(2+) ion per subunit.</text>
</comment>
<dbReference type="InterPro" id="IPR034291">
    <property type="entry name" value="TMP_synthase"/>
</dbReference>
<dbReference type="OrthoDB" id="9810880at2"/>
<keyword evidence="2 9" id="KW-0808">Transferase</keyword>
<dbReference type="HOGENOM" id="CLU_018272_3_1_6"/>
<dbReference type="HAMAP" id="MF_00097">
    <property type="entry name" value="TMP_synthase"/>
    <property type="match status" value="1"/>
</dbReference>
<evidence type="ECO:0000256" key="1">
    <source>
        <dbReference type="ARBA" id="ARBA00005165"/>
    </source>
</evidence>
<reference evidence="13 14" key="1">
    <citation type="journal article" date="2013" name="Genome Announc.">
        <title>Complete genome sequence of Simiduia agarivorans SA1(T), a marine bacterium able to degrade a variety of polysaccharides.</title>
        <authorList>
            <person name="Lin S.Y."/>
            <person name="Shieh W.Y."/>
            <person name="Chen J.S."/>
            <person name="Tang S.L."/>
        </authorList>
    </citation>
    <scope>NUCLEOTIDE SEQUENCE [LARGE SCALE GENOMIC DNA]</scope>
    <source>
        <strain evidence="14">DSM 21679 / JCM 13881 / BCRC 17597 / SA1</strain>
    </source>
</reference>
<dbReference type="InterPro" id="IPR036206">
    <property type="entry name" value="ThiamineP_synth_sf"/>
</dbReference>
<dbReference type="InterPro" id="IPR013785">
    <property type="entry name" value="Aldolase_TIM"/>
</dbReference>
<evidence type="ECO:0000256" key="4">
    <source>
        <dbReference type="ARBA" id="ARBA00022842"/>
    </source>
</evidence>
<evidence type="ECO:0000256" key="2">
    <source>
        <dbReference type="ARBA" id="ARBA00022679"/>
    </source>
</evidence>
<keyword evidence="3 9" id="KW-0479">Metal-binding</keyword>
<feature type="binding site" evidence="9">
    <location>
        <position position="164"/>
    </location>
    <ligand>
        <name>2-[(2R,5Z)-2-carboxy-4-methylthiazol-5(2H)-ylidene]ethyl phosphate</name>
        <dbReference type="ChEBI" id="CHEBI:62899"/>
    </ligand>
</feature>
<evidence type="ECO:0000259" key="12">
    <source>
        <dbReference type="Pfam" id="PF02581"/>
    </source>
</evidence>
<dbReference type="GO" id="GO:0009229">
    <property type="term" value="P:thiamine diphosphate biosynthetic process"/>
    <property type="evidence" value="ECO:0007669"/>
    <property type="project" value="UniProtKB-UniRule"/>
</dbReference>
<keyword evidence="14" id="KW-1185">Reference proteome</keyword>
<comment type="function">
    <text evidence="9">Condenses 4-methyl-5-(beta-hydroxyethyl)thiazole monophosphate (THZ-P) and 2-methyl-4-amino-5-hydroxymethyl pyrimidine pyrophosphate (HMP-PP) to form thiamine monophosphate (TMP).</text>
</comment>
<keyword evidence="5 9" id="KW-0784">Thiamine biosynthesis</keyword>
<dbReference type="eggNOG" id="COG0352">
    <property type="taxonomic scope" value="Bacteria"/>
</dbReference>
<evidence type="ECO:0000256" key="5">
    <source>
        <dbReference type="ARBA" id="ARBA00022977"/>
    </source>
</evidence>
<feature type="binding site" evidence="9">
    <location>
        <begin position="134"/>
        <end position="136"/>
    </location>
    <ligand>
        <name>2-[(2R,5Z)-2-carboxy-4-methylthiazol-5(2H)-ylidene]ethyl phosphate</name>
        <dbReference type="ChEBI" id="CHEBI:62899"/>
    </ligand>
</feature>
<dbReference type="GO" id="GO:0004789">
    <property type="term" value="F:thiamine-phosphate diphosphorylase activity"/>
    <property type="evidence" value="ECO:0007669"/>
    <property type="project" value="UniProtKB-UniRule"/>
</dbReference>
<evidence type="ECO:0000256" key="10">
    <source>
        <dbReference type="RuleBase" id="RU003826"/>
    </source>
</evidence>
<dbReference type="STRING" id="1117647.M5M_09455"/>
<evidence type="ECO:0000256" key="11">
    <source>
        <dbReference type="RuleBase" id="RU004253"/>
    </source>
</evidence>
<feature type="binding site" evidence="9">
    <location>
        <position position="68"/>
    </location>
    <ligand>
        <name>4-amino-2-methyl-5-(diphosphooxymethyl)pyrimidine</name>
        <dbReference type="ChEBI" id="CHEBI:57841"/>
    </ligand>
</feature>
<dbReference type="RefSeq" id="WP_015047240.1">
    <property type="nucleotide sequence ID" value="NC_018868.3"/>
</dbReference>
<protein>
    <recommendedName>
        <fullName evidence="9">Thiamine-phosphate synthase</fullName>
        <shortName evidence="9">TP synthase</shortName>
        <shortName evidence="9">TPS</shortName>
        <ecNumber evidence="9">2.5.1.3</ecNumber>
    </recommendedName>
    <alternativeName>
        <fullName evidence="9">Thiamine-phosphate pyrophosphorylase</fullName>
        <shortName evidence="9">TMP pyrophosphorylase</shortName>
        <shortName evidence="9">TMP-PPase</shortName>
    </alternativeName>
</protein>
<gene>
    <name evidence="9" type="primary">thiE</name>
    <name evidence="13" type="ordered locus">M5M_09455</name>
</gene>
<evidence type="ECO:0000256" key="7">
    <source>
        <dbReference type="ARBA" id="ARBA00047851"/>
    </source>
</evidence>
<accession>K4KJ55</accession>
<sequence length="213" mass="22770">MHGLYAITPTFEQCASDRWLMAQTRALLTGGVRYIQLRDKSCDQPRRLKVAKALRALCAEHEAHLLINDDWALAQASGAHGVHLGQGDGSPADARAALGKHALIGRTCHDSEQLAADAVAQGASYLAFGRFYPSRTKPHARPATPALLTRAKARFNPPLVAIGGVNLDNAEPLIRAGADALALCQGLYGSSEPESVARAFTLLFSVTHKQDTP</sequence>
<dbReference type="Pfam" id="PF02581">
    <property type="entry name" value="TMP-TENI"/>
    <property type="match status" value="1"/>
</dbReference>
<feature type="binding site" evidence="9">
    <location>
        <position position="107"/>
    </location>
    <ligand>
        <name>4-amino-2-methyl-5-(diphosphooxymethyl)pyrimidine</name>
        <dbReference type="ChEBI" id="CHEBI:57841"/>
    </ligand>
</feature>
<comment type="caution">
    <text evidence="9">Lacks conserved residue(s) required for the propagation of feature annotation.</text>
</comment>
<dbReference type="UniPathway" id="UPA00060">
    <property type="reaction ID" value="UER00141"/>
</dbReference>
<evidence type="ECO:0000313" key="14">
    <source>
        <dbReference type="Proteomes" id="UP000000466"/>
    </source>
</evidence>
<dbReference type="EMBL" id="CP003746">
    <property type="protein sequence ID" value="AFU99076.1"/>
    <property type="molecule type" value="Genomic_DNA"/>
</dbReference>
<dbReference type="GO" id="GO:0009228">
    <property type="term" value="P:thiamine biosynthetic process"/>
    <property type="evidence" value="ECO:0007669"/>
    <property type="project" value="UniProtKB-KW"/>
</dbReference>
<evidence type="ECO:0000256" key="3">
    <source>
        <dbReference type="ARBA" id="ARBA00022723"/>
    </source>
</evidence>
<evidence type="ECO:0000256" key="8">
    <source>
        <dbReference type="ARBA" id="ARBA00047883"/>
    </source>
</evidence>
<feature type="binding site" evidence="9">
    <location>
        <position position="69"/>
    </location>
    <ligand>
        <name>Mg(2+)</name>
        <dbReference type="ChEBI" id="CHEBI:18420"/>
    </ligand>
</feature>
<dbReference type="GO" id="GO:0000287">
    <property type="term" value="F:magnesium ion binding"/>
    <property type="evidence" value="ECO:0007669"/>
    <property type="project" value="UniProtKB-UniRule"/>
</dbReference>
<dbReference type="Gene3D" id="3.20.20.70">
    <property type="entry name" value="Aldolase class I"/>
    <property type="match status" value="1"/>
</dbReference>
<comment type="similarity">
    <text evidence="9 10">Belongs to the thiamine-phosphate synthase family.</text>
</comment>
<dbReference type="Proteomes" id="UP000000466">
    <property type="component" value="Chromosome"/>
</dbReference>
<dbReference type="PANTHER" id="PTHR20857">
    <property type="entry name" value="THIAMINE-PHOSPHATE PYROPHOSPHORYLASE"/>
    <property type="match status" value="1"/>
</dbReference>
<dbReference type="KEGG" id="saga:M5M_09455"/>
<organism evidence="13 14">
    <name type="scientific">Simiduia agarivorans (strain DSM 21679 / JCM 13881 / BCRC 17597 / SA1)</name>
    <dbReference type="NCBI Taxonomy" id="1117647"/>
    <lineage>
        <taxon>Bacteria</taxon>
        <taxon>Pseudomonadati</taxon>
        <taxon>Pseudomonadota</taxon>
        <taxon>Gammaproteobacteria</taxon>
        <taxon>Cellvibrionales</taxon>
        <taxon>Cellvibrionaceae</taxon>
        <taxon>Simiduia</taxon>
    </lineage>
</organism>
<dbReference type="PANTHER" id="PTHR20857:SF15">
    <property type="entry name" value="THIAMINE-PHOSPHATE SYNTHASE"/>
    <property type="match status" value="1"/>
</dbReference>
<dbReference type="EC" id="2.5.1.3" evidence="9"/>
<dbReference type="InterPro" id="IPR022998">
    <property type="entry name" value="ThiamineP_synth_TenI"/>
</dbReference>
<keyword evidence="4 9" id="KW-0460">Magnesium</keyword>
<dbReference type="GO" id="GO:0005737">
    <property type="term" value="C:cytoplasm"/>
    <property type="evidence" value="ECO:0007669"/>
    <property type="project" value="TreeGrafter"/>
</dbReference>
<feature type="binding site" evidence="9">
    <location>
        <position position="137"/>
    </location>
    <ligand>
        <name>4-amino-2-methyl-5-(diphosphooxymethyl)pyrimidine</name>
        <dbReference type="ChEBI" id="CHEBI:57841"/>
    </ligand>
</feature>
<evidence type="ECO:0000256" key="6">
    <source>
        <dbReference type="ARBA" id="ARBA00047334"/>
    </source>
</evidence>
<comment type="catalytic activity">
    <reaction evidence="8 9 10">
        <text>2-[(2R,5Z)-2-carboxy-4-methylthiazol-5(2H)-ylidene]ethyl phosphate + 4-amino-2-methyl-5-(diphosphooxymethyl)pyrimidine + 2 H(+) = thiamine phosphate + CO2 + diphosphate</text>
        <dbReference type="Rhea" id="RHEA:47844"/>
        <dbReference type="ChEBI" id="CHEBI:15378"/>
        <dbReference type="ChEBI" id="CHEBI:16526"/>
        <dbReference type="ChEBI" id="CHEBI:33019"/>
        <dbReference type="ChEBI" id="CHEBI:37575"/>
        <dbReference type="ChEBI" id="CHEBI:57841"/>
        <dbReference type="ChEBI" id="CHEBI:62899"/>
        <dbReference type="EC" id="2.5.1.3"/>
    </reaction>
</comment>
<dbReference type="CDD" id="cd00564">
    <property type="entry name" value="TMP_TenI"/>
    <property type="match status" value="1"/>
</dbReference>
<feature type="domain" description="Thiamine phosphate synthase/TenI" evidence="12">
    <location>
        <begin position="4"/>
        <end position="186"/>
    </location>
</feature>
<feature type="binding site" evidence="9">
    <location>
        <begin position="36"/>
        <end position="40"/>
    </location>
    <ligand>
        <name>4-amino-2-methyl-5-(diphosphooxymethyl)pyrimidine</name>
        <dbReference type="ChEBI" id="CHEBI:57841"/>
    </ligand>
</feature>
<comment type="pathway">
    <text evidence="1 9 11">Cofactor biosynthesis; thiamine diphosphate biosynthesis; thiamine phosphate from 4-amino-2-methyl-5-diphosphomethylpyrimidine and 4-methyl-5-(2-phosphoethyl)-thiazole: step 1/1.</text>
</comment>
<feature type="binding site" evidence="9">
    <location>
        <position position="88"/>
    </location>
    <ligand>
        <name>Mg(2+)</name>
        <dbReference type="ChEBI" id="CHEBI:18420"/>
    </ligand>
</feature>
<evidence type="ECO:0000256" key="9">
    <source>
        <dbReference type="HAMAP-Rule" id="MF_00097"/>
    </source>
</evidence>
<evidence type="ECO:0000313" key="13">
    <source>
        <dbReference type="EMBL" id="AFU99076.1"/>
    </source>
</evidence>